<proteinExistence type="predicted"/>
<dbReference type="InterPro" id="IPR040398">
    <property type="entry name" value="Not1"/>
</dbReference>
<feature type="domain" description="CCR4-Not complex component Not1 C-terminal" evidence="7">
    <location>
        <begin position="1304"/>
        <end position="1650"/>
    </location>
</feature>
<dbReference type="PANTHER" id="PTHR13162">
    <property type="entry name" value="CCR4-NOT TRANSCRIPTION COMPLEX"/>
    <property type="match status" value="1"/>
</dbReference>
<evidence type="ECO:0000256" key="2">
    <source>
        <dbReference type="ARBA" id="ARBA00022491"/>
    </source>
</evidence>
<feature type="region of interest" description="Disordered" evidence="6">
    <location>
        <begin position="212"/>
        <end position="233"/>
    </location>
</feature>
<dbReference type="Pfam" id="PF12842">
    <property type="entry name" value="DUF3819"/>
    <property type="match status" value="1"/>
</dbReference>
<dbReference type="Gene3D" id="1.25.40.790">
    <property type="match status" value="1"/>
</dbReference>
<evidence type="ECO:0000313" key="12">
    <source>
        <dbReference type="EMBL" id="KAK1936156.1"/>
    </source>
</evidence>
<sequence>MVASGQTTDTAGSSSPAAEPVQLDDSERMTDEERVNKYFYKLYVAEITTDQMIEVMRSFEACPPGSRDRETYRTMLKILFNECRFFPKYPVQELAITAELFGKMIKHGLLLSNGNLLMLALRCIIEALKRGKTSKMFQFGTIALSQFENSIANFPWFSTALLEVADVRETFPQLYKTCEKLQHIMTDTMHGTTYVDQAQGIVIRPEDFSQSQENSHSIDGEASQTGNSASLSNKDRMDVGEMESLMNDVADHFNVVSPPGIVVSQIYAAFNNMSIDTAPQKACEVREVITPDNCSWLLLYIVKTRASKEQNLHEVFVSFIDNIRLPKLFDLAIQITYSCISACLSRILEYKEVHGYRTLLKNLGSWIGRITLGRNVPIMSRHLDLKQVMYHAYENGAMIAALPFVCKAMEHIKHSKIFKPPNPWTTAILNFLVEIHLLHDLQTSLVFEVEVLFKHLDLNITEFANKTHLLDARNCPYDSPDFDSYDYSRSDQLEDSATVSSSSYQPSVHAGHTGANLMISPIRQPPHILDHKEAGNDHSKEKLNMLLTKAMRDVPGAMRPGGSPSTLIPVEGNRGMPAGLSDQTMYVQPSMPMHGLPMQQPSMSVGSESSITMPISSYAEQLLQKLHNSVIISPSIAIFEIHPQLRACVPVAIYRAVRRVLPVISDHAVSIARYTTRVLVATDFAGEYNEANLRGPVHTMMDSLASSLVIATCKEPLRIAFHESLRAALQTYRTQDCNDQVLLEQLIQIISQDNLLHSIGVVEKIVAERVVREVDLLVADIVKHSRNQPSPPITLPPMIQKWNQMNIHMDKRNIQPYQNLFQSNVNRQLTTSQQLPMMPLGISMPGNACNAVLSRFEEYFAEVREPLRAIALFPPLLYTQCPTEPGYEHIVFSTHALLVLYSLPVDHDIFACIDKCLSVMENSKHLEVATVAISHRLLMFLCEGLGAQAGLNVEVLLCVLDGLNRLNPAVKQALTSIMFSLPLDRRNNVFNVVTVTGLVRYDLLDWSHLIHYLSLAMDKGRNIYAVEMAIVVTAIAVIDQRSISPDRAHPIIREIAAVDCGQEACETYPGILLKDARAKLLTDLMEIHPETRTMVMSLTAFLKRNLSACVSPCRFKVVCPSGEGGAIPCTVKREFAVSNMGFGGVRRVAPPPPISDSHRAIVSIIFAKWIECSLPYEGEALLMAWRQFFQRFNFQSLFKMDGGTDNFFAICVTTAIDNVISDGPSTLTVEQMTDIESSTENLDCLVALAKMADVMLRLVGGSDVPPSSALQKVLASIASLILYGEHLMAYYKLWVVLLNYFDKMETETGQTVCKITFLNSLQMINPTRAPEFCYFWLKLIGHRFILLSSLKIERCWPHLAKLFLHMTAFLQANPLDELATVGKLYYDIVSYVCTTCPKFVVEHYFCIGGSQEMERLVGSCQISGDAMPIGAAGVSIDHIPAMSASPKIPSMIITLLMRHGLKAYVDALLRIVVHQNRSHASPPVSIYGFNFERLVSVLEEICVRDPGQSLTLLTSLSYYIGIDFGESLTEPAIVDESRMYLYLDLMRSLSLLGKYLFMRAICRHLRFPNRHTQFFSCLVLWMYDALKSSRDEFTRQVMLRVLLEHFLSPSKCPWGIKLTVIELFRNPRFQLNGGSFQAISGRIQSLLDAVSQVCAEV</sequence>
<accession>A0AAD9LH36</accession>
<feature type="domain" description="CCR4-NOT transcription complex subunit 1-like NOT1 connector" evidence="11">
    <location>
        <begin position="907"/>
        <end position="1042"/>
    </location>
</feature>
<evidence type="ECO:0000313" key="13">
    <source>
        <dbReference type="Proteomes" id="UP001195914"/>
    </source>
</evidence>
<evidence type="ECO:0000256" key="4">
    <source>
        <dbReference type="ARBA" id="ARBA00023163"/>
    </source>
</evidence>
<dbReference type="InterPro" id="IPR032193">
    <property type="entry name" value="CNOT1_TTP_bind"/>
</dbReference>
<evidence type="ECO:0000259" key="11">
    <source>
        <dbReference type="Pfam" id="PF25097"/>
    </source>
</evidence>
<keyword evidence="2" id="KW-0678">Repressor</keyword>
<dbReference type="Pfam" id="PF25097">
    <property type="entry name" value="ARM_Cnot1"/>
    <property type="match status" value="1"/>
</dbReference>
<dbReference type="Proteomes" id="UP001195914">
    <property type="component" value="Unassembled WGS sequence"/>
</dbReference>
<feature type="domain" description="CCR4-NOT transcription complex subunit 1" evidence="8">
    <location>
        <begin position="643"/>
        <end position="780"/>
    </location>
</feature>
<dbReference type="Pfam" id="PF16417">
    <property type="entry name" value="CNOT1_TTP_bind"/>
    <property type="match status" value="1"/>
</dbReference>
<evidence type="ECO:0000259" key="9">
    <source>
        <dbReference type="Pfam" id="PF16415"/>
    </source>
</evidence>
<comment type="subcellular location">
    <subcellularLocation>
        <location evidence="1">Nucleus</location>
    </subcellularLocation>
</comment>
<dbReference type="Gene3D" id="1.25.40.840">
    <property type="entry name" value="CCR4-NOT transcription complex subunit 1 TTP binding domain"/>
    <property type="match status" value="1"/>
</dbReference>
<comment type="caution">
    <text evidence="12">The sequence shown here is derived from an EMBL/GenBank/DDBJ whole genome shotgun (WGS) entry which is preliminary data.</text>
</comment>
<evidence type="ECO:0000256" key="6">
    <source>
        <dbReference type="SAM" id="MobiDB-lite"/>
    </source>
</evidence>
<dbReference type="InterPro" id="IPR024557">
    <property type="entry name" value="CNOT1_dom_4"/>
</dbReference>
<evidence type="ECO:0000256" key="1">
    <source>
        <dbReference type="ARBA" id="ARBA00004123"/>
    </source>
</evidence>
<gene>
    <name evidence="12" type="ORF">X943_001747</name>
</gene>
<dbReference type="EMBL" id="JAHBMH010000044">
    <property type="protein sequence ID" value="KAK1936156.1"/>
    <property type="molecule type" value="Genomic_DNA"/>
</dbReference>
<dbReference type="GO" id="GO:0005634">
    <property type="term" value="C:nucleus"/>
    <property type="evidence" value="ECO:0007669"/>
    <property type="project" value="UniProtKB-SubCell"/>
</dbReference>
<reference evidence="12" key="1">
    <citation type="journal article" date="2014" name="Nucleic Acids Res.">
        <title>The evolutionary dynamics of variant antigen genes in Babesia reveal a history of genomic innovation underlying host-parasite interaction.</title>
        <authorList>
            <person name="Jackson A.P."/>
            <person name="Otto T.D."/>
            <person name="Darby A."/>
            <person name="Ramaprasad A."/>
            <person name="Xia D."/>
            <person name="Echaide I.E."/>
            <person name="Farber M."/>
            <person name="Gahlot S."/>
            <person name="Gamble J."/>
            <person name="Gupta D."/>
            <person name="Gupta Y."/>
            <person name="Jackson L."/>
            <person name="Malandrin L."/>
            <person name="Malas T.B."/>
            <person name="Moussa E."/>
            <person name="Nair M."/>
            <person name="Reid A.J."/>
            <person name="Sanders M."/>
            <person name="Sharma J."/>
            <person name="Tracey A."/>
            <person name="Quail M.A."/>
            <person name="Weir W."/>
            <person name="Wastling J.M."/>
            <person name="Hall N."/>
            <person name="Willadsen P."/>
            <person name="Lingelbach K."/>
            <person name="Shiels B."/>
            <person name="Tait A."/>
            <person name="Berriman M."/>
            <person name="Allred D.R."/>
            <person name="Pain A."/>
        </authorList>
    </citation>
    <scope>NUCLEOTIDE SEQUENCE</scope>
    <source>
        <strain evidence="12">1802A</strain>
    </source>
</reference>
<protein>
    <submittedName>
        <fullName evidence="12">Transcriptional regulatory protein</fullName>
    </submittedName>
</protein>
<dbReference type="GO" id="GO:0017148">
    <property type="term" value="P:negative regulation of translation"/>
    <property type="evidence" value="ECO:0007669"/>
    <property type="project" value="InterPro"/>
</dbReference>
<dbReference type="Gene3D" id="1.25.40.800">
    <property type="match status" value="1"/>
</dbReference>
<dbReference type="Gene3D" id="1.25.40.180">
    <property type="match status" value="1"/>
</dbReference>
<evidence type="ECO:0000259" key="8">
    <source>
        <dbReference type="Pfam" id="PF12842"/>
    </source>
</evidence>
<dbReference type="PANTHER" id="PTHR13162:SF8">
    <property type="entry name" value="CCR4-NOT TRANSCRIPTION COMPLEX SUBUNIT 1"/>
    <property type="match status" value="1"/>
</dbReference>
<keyword evidence="4" id="KW-0804">Transcription</keyword>
<dbReference type="InterPro" id="IPR038535">
    <property type="entry name" value="CNOT1_TTP_bind_sf"/>
</dbReference>
<evidence type="ECO:0000259" key="7">
    <source>
        <dbReference type="Pfam" id="PF04054"/>
    </source>
</evidence>
<keyword evidence="3" id="KW-0805">Transcription regulation</keyword>
<dbReference type="InterPro" id="IPR055454">
    <property type="entry name" value="CNOT1-like_NOT1_connector"/>
</dbReference>
<dbReference type="CDD" id="cd20710">
    <property type="entry name" value="NOT1_connector"/>
    <property type="match status" value="1"/>
</dbReference>
<reference evidence="12" key="2">
    <citation type="submission" date="2021-05" db="EMBL/GenBank/DDBJ databases">
        <authorList>
            <person name="Pain A."/>
        </authorList>
    </citation>
    <scope>NUCLEOTIDE SEQUENCE</scope>
    <source>
        <strain evidence="12">1802A</strain>
    </source>
</reference>
<keyword evidence="5" id="KW-0539">Nucleus</keyword>
<feature type="domain" description="CCR4-NOT transcription complex subunit 1 CAF1-binding" evidence="9">
    <location>
        <begin position="257"/>
        <end position="472"/>
    </location>
</feature>
<dbReference type="InterPro" id="IPR032191">
    <property type="entry name" value="CNOT1_CAF1_bind"/>
</dbReference>
<dbReference type="Pfam" id="PF04054">
    <property type="entry name" value="Not1"/>
    <property type="match status" value="1"/>
</dbReference>
<evidence type="ECO:0000256" key="3">
    <source>
        <dbReference type="ARBA" id="ARBA00023015"/>
    </source>
</evidence>
<dbReference type="GO" id="GO:0060090">
    <property type="term" value="F:molecular adaptor activity"/>
    <property type="evidence" value="ECO:0007669"/>
    <property type="project" value="TreeGrafter"/>
</dbReference>
<keyword evidence="13" id="KW-1185">Reference proteome</keyword>
<dbReference type="GO" id="GO:0000932">
    <property type="term" value="C:P-body"/>
    <property type="evidence" value="ECO:0007669"/>
    <property type="project" value="TreeGrafter"/>
</dbReference>
<dbReference type="GO" id="GO:0030015">
    <property type="term" value="C:CCR4-NOT core complex"/>
    <property type="evidence" value="ECO:0007669"/>
    <property type="project" value="InterPro"/>
</dbReference>
<organism evidence="12 13">
    <name type="scientific">Babesia divergens</name>
    <dbReference type="NCBI Taxonomy" id="32595"/>
    <lineage>
        <taxon>Eukaryota</taxon>
        <taxon>Sar</taxon>
        <taxon>Alveolata</taxon>
        <taxon>Apicomplexa</taxon>
        <taxon>Aconoidasida</taxon>
        <taxon>Piroplasmida</taxon>
        <taxon>Babesiidae</taxon>
        <taxon>Babesia</taxon>
    </lineage>
</organism>
<name>A0AAD9LH36_BABDI</name>
<feature type="compositionally biased region" description="Polar residues" evidence="6">
    <location>
        <begin position="212"/>
        <end position="232"/>
    </location>
</feature>
<feature type="region of interest" description="Disordered" evidence="6">
    <location>
        <begin position="1"/>
        <end position="28"/>
    </location>
</feature>
<dbReference type="GO" id="GO:0000288">
    <property type="term" value="P:nuclear-transcribed mRNA catabolic process, deadenylation-dependent decay"/>
    <property type="evidence" value="ECO:0007669"/>
    <property type="project" value="TreeGrafter"/>
</dbReference>
<evidence type="ECO:0000256" key="5">
    <source>
        <dbReference type="ARBA" id="ARBA00023242"/>
    </source>
</evidence>
<dbReference type="InterPro" id="IPR007196">
    <property type="entry name" value="CCR4-Not_Not1_C"/>
</dbReference>
<feature type="domain" description="CCR4-NOT transcription complex subunit 1 TTP binding" evidence="10">
    <location>
        <begin position="32"/>
        <end position="182"/>
    </location>
</feature>
<evidence type="ECO:0000259" key="10">
    <source>
        <dbReference type="Pfam" id="PF16417"/>
    </source>
</evidence>
<feature type="compositionally biased region" description="Polar residues" evidence="6">
    <location>
        <begin position="1"/>
        <end position="16"/>
    </location>
</feature>
<dbReference type="Pfam" id="PF16415">
    <property type="entry name" value="CNOT1_CAF1_bind"/>
    <property type="match status" value="1"/>
</dbReference>